<evidence type="ECO:0000256" key="2">
    <source>
        <dbReference type="ARBA" id="ARBA00022737"/>
    </source>
</evidence>
<protein>
    <submittedName>
        <fullName evidence="5">Uncharacterized protein</fullName>
    </submittedName>
</protein>
<accession>A0AAP0RQX9</accession>
<feature type="domain" description="R13L1/DRL21-like LRR repeat region" evidence="4">
    <location>
        <begin position="212"/>
        <end position="337"/>
    </location>
</feature>
<comment type="caution">
    <text evidence="5">The sequence shown here is derived from an EMBL/GenBank/DDBJ whole genome shotgun (WGS) entry which is preliminary data.</text>
</comment>
<dbReference type="Pfam" id="PF25019">
    <property type="entry name" value="LRR_R13L1-DRL21"/>
    <property type="match status" value="1"/>
</dbReference>
<dbReference type="EMBL" id="JBBPBK010000006">
    <property type="protein sequence ID" value="KAK9282675.1"/>
    <property type="molecule type" value="Genomic_DNA"/>
</dbReference>
<evidence type="ECO:0000259" key="4">
    <source>
        <dbReference type="Pfam" id="PF25019"/>
    </source>
</evidence>
<name>A0AAP0RQX9_LIQFO</name>
<dbReference type="InterPro" id="IPR056845">
    <property type="entry name" value="LRR_Zer-1"/>
</dbReference>
<sequence length="608" mass="69151">MHDLINDLAQFVSGEFSLRFEGHKLHEISERVRHFSYLRGQYKSYFVASIIKYDSLEKFEPLREVKCLRTFLPFNLPLSKTTYFQLSNKVLHDLLPTLSCVRVLSLSQYANISELPNSIGKLKHLRYLDLSQTAIKRLPTETCTLYNLQTLMLSNCHSLIELHAEIGKLSNLCHLDISGTNLSMMPIELSGLKSLQTLTTFVVGEQNALRVGELREFQHLRGKLSILKLQNVFNATDASEANLKDKKYLDELLLEGGFSDTNDSRNEYQRDIFDKLQPSTNLKKLTIQYYVARSFPNWLGDSSFSLTVLCLSDCLYCSSLPPLGQLRSLEELYIVGMNLVERVGLEFYGTGLSWSEPFQRLKILQFEEMLEWEEWSSLEGRVFPSLKVLVISNCPKLKGDLPTHLPSLEELVIVECQQLTASIPRNMTSIWNLVLIGCEKVVLNITSLEHLETNEQLEKMPSLLHSLTSLKQLEIVGCRSLLSFPETGLPSMLKFLTIKSCDALESLPEGMFHGCTRFLELRIIECPSLKSFPRGTLPTTLKLLRIEKCKKLELVVPEAEETMHNYYASLESLAIISSCDPLKSFPLGLFPKLHLLQIEDSCPHCVVS</sequence>
<keyword evidence="6" id="KW-1185">Reference proteome</keyword>
<evidence type="ECO:0000313" key="6">
    <source>
        <dbReference type="Proteomes" id="UP001415857"/>
    </source>
</evidence>
<dbReference type="PANTHER" id="PTHR47186:SF18">
    <property type="entry name" value="RX N-TERMINAL DOMAIN-CONTAINING PROTEIN"/>
    <property type="match status" value="1"/>
</dbReference>
<keyword evidence="1" id="KW-0433">Leucine-rich repeat</keyword>
<dbReference type="Proteomes" id="UP001415857">
    <property type="component" value="Unassembled WGS sequence"/>
</dbReference>
<dbReference type="SMART" id="SM00369">
    <property type="entry name" value="LRR_TYP"/>
    <property type="match status" value="2"/>
</dbReference>
<dbReference type="Gene3D" id="3.80.10.10">
    <property type="entry name" value="Ribonuclease Inhibitor"/>
    <property type="match status" value="2"/>
</dbReference>
<reference evidence="5 6" key="1">
    <citation type="journal article" date="2024" name="Plant J.">
        <title>Genome sequences and population genomics reveal climatic adaptation and genomic divergence between two closely related sweetgum species.</title>
        <authorList>
            <person name="Xu W.Q."/>
            <person name="Ren C.Q."/>
            <person name="Zhang X.Y."/>
            <person name="Comes H.P."/>
            <person name="Liu X.H."/>
            <person name="Li Y.G."/>
            <person name="Kettle C.J."/>
            <person name="Jalonen R."/>
            <person name="Gaisberger H."/>
            <person name="Ma Y.Z."/>
            <person name="Qiu Y.X."/>
        </authorList>
    </citation>
    <scope>NUCLEOTIDE SEQUENCE [LARGE SCALE GENOMIC DNA]</scope>
    <source>
        <strain evidence="5">Hangzhou</strain>
    </source>
</reference>
<evidence type="ECO:0000256" key="1">
    <source>
        <dbReference type="ARBA" id="ARBA00022614"/>
    </source>
</evidence>
<evidence type="ECO:0000259" key="3">
    <source>
        <dbReference type="Pfam" id="PF25013"/>
    </source>
</evidence>
<evidence type="ECO:0000313" key="5">
    <source>
        <dbReference type="EMBL" id="KAK9282675.1"/>
    </source>
</evidence>
<gene>
    <name evidence="5" type="ORF">L1049_010895</name>
</gene>
<dbReference type="Pfam" id="PF25013">
    <property type="entry name" value="LRR_Zer-1"/>
    <property type="match status" value="1"/>
</dbReference>
<dbReference type="InterPro" id="IPR056789">
    <property type="entry name" value="LRR_R13L1-DRL21"/>
</dbReference>
<dbReference type="InterPro" id="IPR003591">
    <property type="entry name" value="Leu-rich_rpt_typical-subtyp"/>
</dbReference>
<dbReference type="SUPFAM" id="SSF52058">
    <property type="entry name" value="L domain-like"/>
    <property type="match status" value="2"/>
</dbReference>
<proteinExistence type="predicted"/>
<feature type="domain" description="Zer-1-like leucine-rich repeats region" evidence="3">
    <location>
        <begin position="120"/>
        <end position="183"/>
    </location>
</feature>
<keyword evidence="2" id="KW-0677">Repeat</keyword>
<dbReference type="PANTHER" id="PTHR47186">
    <property type="entry name" value="LEUCINE-RICH REPEAT-CONTAINING PROTEIN 57"/>
    <property type="match status" value="1"/>
</dbReference>
<dbReference type="InterPro" id="IPR032675">
    <property type="entry name" value="LRR_dom_sf"/>
</dbReference>
<organism evidence="5 6">
    <name type="scientific">Liquidambar formosana</name>
    <name type="common">Formosan gum</name>
    <dbReference type="NCBI Taxonomy" id="63359"/>
    <lineage>
        <taxon>Eukaryota</taxon>
        <taxon>Viridiplantae</taxon>
        <taxon>Streptophyta</taxon>
        <taxon>Embryophyta</taxon>
        <taxon>Tracheophyta</taxon>
        <taxon>Spermatophyta</taxon>
        <taxon>Magnoliopsida</taxon>
        <taxon>eudicotyledons</taxon>
        <taxon>Gunneridae</taxon>
        <taxon>Pentapetalae</taxon>
        <taxon>Saxifragales</taxon>
        <taxon>Altingiaceae</taxon>
        <taxon>Liquidambar</taxon>
    </lineage>
</organism>
<dbReference type="AlphaFoldDB" id="A0AAP0RQX9"/>